<protein>
    <submittedName>
        <fullName evidence="8">MFS transporter</fullName>
    </submittedName>
</protein>
<accession>A0A927GZE6</accession>
<keyword evidence="4 6" id="KW-1133">Transmembrane helix</keyword>
<feature type="transmembrane region" description="Helical" evidence="6">
    <location>
        <begin position="84"/>
        <end position="106"/>
    </location>
</feature>
<reference evidence="8" key="1">
    <citation type="submission" date="2020-09" db="EMBL/GenBank/DDBJ databases">
        <title>A novel bacterium of genus Paenibacillus, isolated from South China Sea.</title>
        <authorList>
            <person name="Huang H."/>
            <person name="Mo K."/>
            <person name="Hu Y."/>
        </authorList>
    </citation>
    <scope>NUCLEOTIDE SEQUENCE</scope>
    <source>
        <strain evidence="8">IB182363</strain>
    </source>
</reference>
<dbReference type="Pfam" id="PF07690">
    <property type="entry name" value="MFS_1"/>
    <property type="match status" value="1"/>
</dbReference>
<proteinExistence type="predicted"/>
<feature type="transmembrane region" description="Helical" evidence="6">
    <location>
        <begin position="17"/>
        <end position="40"/>
    </location>
</feature>
<evidence type="ECO:0000259" key="7">
    <source>
        <dbReference type="PROSITE" id="PS50850"/>
    </source>
</evidence>
<feature type="transmembrane region" description="Helical" evidence="6">
    <location>
        <begin position="432"/>
        <end position="453"/>
    </location>
</feature>
<keyword evidence="5 6" id="KW-0472">Membrane</keyword>
<sequence>MTANQEKVGIFNPPYRALTIGIILAVTTVAFEGLAITTIAPNVAQHLNGLHLYGWIFSAFLLSQIVGSMMIGQQITKQGVYPSFLLAILLFVIGLTVAATSIHMFMLIAGRAFQGFGAGAMITCVYYSITLSYPDRLRTKILAAFSSAYILPAIIGPYAAGLLAETLSWRVVFWIVLPLIGLAIFLTIPSFRQLQTRARSSQPSSHKGFPKEGYAIILTFGTGLLLSGLGWITEWKGIVLTIAGILLMVHPLRSLLPIGTFTVRKGLPATIVTRGLYVACYVATESYVVLALTEVKGFSADLAGLIVAAGALSWSAAAWLQSKLDERDRGAGRTKRVITGTGIMIVGVVFVIASITLPGGVLGYAVISQLFTGFGIGLANPTTGAIALQHARAGEEGEVSAVIQFIDAFSPGISIGVGGAFIAMSQTLQWDLFTGVLLALSLQLLFMIGSFVISFRIQKAAATGTSIQG</sequence>
<dbReference type="Gene3D" id="1.20.1250.20">
    <property type="entry name" value="MFS general substrate transporter like domains"/>
    <property type="match status" value="1"/>
</dbReference>
<evidence type="ECO:0000256" key="3">
    <source>
        <dbReference type="ARBA" id="ARBA00022692"/>
    </source>
</evidence>
<name>A0A927GZE6_9BACL</name>
<comment type="subcellular location">
    <subcellularLocation>
        <location evidence="1">Cell membrane</location>
        <topology evidence="1">Multi-pass membrane protein</topology>
    </subcellularLocation>
</comment>
<feature type="transmembrane region" description="Helical" evidence="6">
    <location>
        <begin position="302"/>
        <end position="320"/>
    </location>
</feature>
<evidence type="ECO:0000313" key="9">
    <source>
        <dbReference type="Proteomes" id="UP000639396"/>
    </source>
</evidence>
<keyword evidence="2" id="KW-0813">Transport</keyword>
<dbReference type="PROSITE" id="PS50850">
    <property type="entry name" value="MFS"/>
    <property type="match status" value="1"/>
</dbReference>
<dbReference type="RefSeq" id="WP_190928219.1">
    <property type="nucleotide sequence ID" value="NZ_JACXJA010000015.1"/>
</dbReference>
<gene>
    <name evidence="8" type="ORF">IDH45_13020</name>
</gene>
<evidence type="ECO:0000256" key="1">
    <source>
        <dbReference type="ARBA" id="ARBA00004651"/>
    </source>
</evidence>
<dbReference type="AlphaFoldDB" id="A0A927GZE6"/>
<evidence type="ECO:0000256" key="4">
    <source>
        <dbReference type="ARBA" id="ARBA00022989"/>
    </source>
</evidence>
<feature type="transmembrane region" description="Helical" evidence="6">
    <location>
        <begin position="171"/>
        <end position="192"/>
    </location>
</feature>
<dbReference type="EMBL" id="JACXJA010000015">
    <property type="protein sequence ID" value="MBD2862906.1"/>
    <property type="molecule type" value="Genomic_DNA"/>
</dbReference>
<feature type="transmembrane region" description="Helical" evidence="6">
    <location>
        <begin position="112"/>
        <end position="129"/>
    </location>
</feature>
<feature type="transmembrane region" description="Helical" evidence="6">
    <location>
        <begin position="341"/>
        <end position="367"/>
    </location>
</feature>
<evidence type="ECO:0000313" key="8">
    <source>
        <dbReference type="EMBL" id="MBD2862906.1"/>
    </source>
</evidence>
<dbReference type="InterPro" id="IPR036259">
    <property type="entry name" value="MFS_trans_sf"/>
</dbReference>
<keyword evidence="3 6" id="KW-0812">Transmembrane</keyword>
<comment type="caution">
    <text evidence="8">The sequence shown here is derived from an EMBL/GenBank/DDBJ whole genome shotgun (WGS) entry which is preliminary data.</text>
</comment>
<feature type="transmembrane region" description="Helical" evidence="6">
    <location>
        <begin position="271"/>
        <end position="290"/>
    </location>
</feature>
<dbReference type="InterPro" id="IPR011701">
    <property type="entry name" value="MFS"/>
</dbReference>
<dbReference type="PANTHER" id="PTHR23501:SF154">
    <property type="entry name" value="MULTIDRUG-EFFLUX TRANSPORTER RV1634-RELATED"/>
    <property type="match status" value="1"/>
</dbReference>
<dbReference type="SUPFAM" id="SSF103473">
    <property type="entry name" value="MFS general substrate transporter"/>
    <property type="match status" value="1"/>
</dbReference>
<keyword evidence="9" id="KW-1185">Reference proteome</keyword>
<dbReference type="InterPro" id="IPR020846">
    <property type="entry name" value="MFS_dom"/>
</dbReference>
<dbReference type="GO" id="GO:0005886">
    <property type="term" value="C:plasma membrane"/>
    <property type="evidence" value="ECO:0007669"/>
    <property type="project" value="UniProtKB-SubCell"/>
</dbReference>
<organism evidence="8 9">
    <name type="scientific">Paenibacillus oceani</name>
    <dbReference type="NCBI Taxonomy" id="2772510"/>
    <lineage>
        <taxon>Bacteria</taxon>
        <taxon>Bacillati</taxon>
        <taxon>Bacillota</taxon>
        <taxon>Bacilli</taxon>
        <taxon>Bacillales</taxon>
        <taxon>Paenibacillaceae</taxon>
        <taxon>Paenibacillus</taxon>
    </lineage>
</organism>
<dbReference type="PANTHER" id="PTHR23501">
    <property type="entry name" value="MAJOR FACILITATOR SUPERFAMILY"/>
    <property type="match status" value="1"/>
</dbReference>
<feature type="transmembrane region" description="Helical" evidence="6">
    <location>
        <begin position="238"/>
        <end position="259"/>
    </location>
</feature>
<evidence type="ECO:0000256" key="5">
    <source>
        <dbReference type="ARBA" id="ARBA00023136"/>
    </source>
</evidence>
<feature type="domain" description="Major facilitator superfamily (MFS) profile" evidence="7">
    <location>
        <begin position="18"/>
        <end position="461"/>
    </location>
</feature>
<feature type="transmembrane region" description="Helical" evidence="6">
    <location>
        <begin position="141"/>
        <end position="159"/>
    </location>
</feature>
<evidence type="ECO:0000256" key="2">
    <source>
        <dbReference type="ARBA" id="ARBA00022448"/>
    </source>
</evidence>
<feature type="transmembrane region" description="Helical" evidence="6">
    <location>
        <begin position="52"/>
        <end position="72"/>
    </location>
</feature>
<feature type="transmembrane region" description="Helical" evidence="6">
    <location>
        <begin position="213"/>
        <end position="232"/>
    </location>
</feature>
<evidence type="ECO:0000256" key="6">
    <source>
        <dbReference type="SAM" id="Phobius"/>
    </source>
</evidence>
<dbReference type="GO" id="GO:0022857">
    <property type="term" value="F:transmembrane transporter activity"/>
    <property type="evidence" value="ECO:0007669"/>
    <property type="project" value="InterPro"/>
</dbReference>
<dbReference type="Proteomes" id="UP000639396">
    <property type="component" value="Unassembled WGS sequence"/>
</dbReference>